<keyword evidence="2" id="KW-1185">Reference proteome</keyword>
<organism evidence="1 2">
    <name type="scientific">Pleurodeles waltl</name>
    <name type="common">Iberian ribbed newt</name>
    <dbReference type="NCBI Taxonomy" id="8319"/>
    <lineage>
        <taxon>Eukaryota</taxon>
        <taxon>Metazoa</taxon>
        <taxon>Chordata</taxon>
        <taxon>Craniata</taxon>
        <taxon>Vertebrata</taxon>
        <taxon>Euteleostomi</taxon>
        <taxon>Amphibia</taxon>
        <taxon>Batrachia</taxon>
        <taxon>Caudata</taxon>
        <taxon>Salamandroidea</taxon>
        <taxon>Salamandridae</taxon>
        <taxon>Pleurodelinae</taxon>
        <taxon>Pleurodeles</taxon>
    </lineage>
</organism>
<sequence length="86" mass="9330">MGALIVGPSQMMKGECEEIGDASKSALQTPPAHVYLHDPIYGLFPTELIGDPSSLPDCPDGYKQSEVMVPEMEQWAPHRSVSIETS</sequence>
<dbReference type="EMBL" id="JANPWB010000010">
    <property type="protein sequence ID" value="KAJ1142654.1"/>
    <property type="molecule type" value="Genomic_DNA"/>
</dbReference>
<protein>
    <submittedName>
        <fullName evidence="1">Uncharacterized protein</fullName>
    </submittedName>
</protein>
<evidence type="ECO:0000313" key="2">
    <source>
        <dbReference type="Proteomes" id="UP001066276"/>
    </source>
</evidence>
<dbReference type="Proteomes" id="UP001066276">
    <property type="component" value="Chromosome 6"/>
</dbReference>
<reference evidence="1" key="1">
    <citation type="journal article" date="2022" name="bioRxiv">
        <title>Sequencing and chromosome-scale assembly of the giantPleurodeles waltlgenome.</title>
        <authorList>
            <person name="Brown T."/>
            <person name="Elewa A."/>
            <person name="Iarovenko S."/>
            <person name="Subramanian E."/>
            <person name="Araus A.J."/>
            <person name="Petzold A."/>
            <person name="Susuki M."/>
            <person name="Suzuki K.-i.T."/>
            <person name="Hayashi T."/>
            <person name="Toyoda A."/>
            <person name="Oliveira C."/>
            <person name="Osipova E."/>
            <person name="Leigh N.D."/>
            <person name="Simon A."/>
            <person name="Yun M.H."/>
        </authorList>
    </citation>
    <scope>NUCLEOTIDE SEQUENCE</scope>
    <source>
        <strain evidence="1">20211129_DDA</strain>
        <tissue evidence="1">Liver</tissue>
    </source>
</reference>
<comment type="caution">
    <text evidence="1">The sequence shown here is derived from an EMBL/GenBank/DDBJ whole genome shotgun (WGS) entry which is preliminary data.</text>
</comment>
<gene>
    <name evidence="1" type="ORF">NDU88_008967</name>
</gene>
<evidence type="ECO:0000313" key="1">
    <source>
        <dbReference type="EMBL" id="KAJ1142654.1"/>
    </source>
</evidence>
<accession>A0AAV7QUD3</accession>
<proteinExistence type="predicted"/>
<dbReference type="AlphaFoldDB" id="A0AAV7QUD3"/>
<name>A0AAV7QUD3_PLEWA</name>